<sequence>MSILTFFLVIFIWIGIFHHKKNRTARTEEQMSKEFWNLEHESNNVRKKDISNLPYIRIDLSSLPIEDSSDPVLQEIYQDMSSLSDKKIINLNGISNTDLKLAYGPANLEKLSEYDMNFTTLIRTISKWGQHLYQQNRIAEAQTVLEFGIACKTDIKNNYVLLAQIYHDNNQSYKINELLEQANSLNTLMKSSILSSLEQIRSLPY</sequence>
<dbReference type="EMBL" id="FOHN01000019">
    <property type="protein sequence ID" value="SET41462.1"/>
    <property type="molecule type" value="Genomic_DNA"/>
</dbReference>
<proteinExistence type="predicted"/>
<dbReference type="Proteomes" id="UP000199800">
    <property type="component" value="Unassembled WGS sequence"/>
</dbReference>
<dbReference type="AlphaFoldDB" id="A0A1I0EAN9"/>
<keyword evidence="2" id="KW-1185">Reference proteome</keyword>
<protein>
    <submittedName>
        <fullName evidence="1">Uncharacterized protein</fullName>
    </submittedName>
</protein>
<organism evidence="1 2">
    <name type="scientific">[Clostridium] polysaccharolyticum</name>
    <dbReference type="NCBI Taxonomy" id="29364"/>
    <lineage>
        <taxon>Bacteria</taxon>
        <taxon>Bacillati</taxon>
        <taxon>Bacillota</taxon>
        <taxon>Clostridia</taxon>
        <taxon>Lachnospirales</taxon>
        <taxon>Lachnospiraceae</taxon>
    </lineage>
</organism>
<accession>A0A1I0EAN9</accession>
<evidence type="ECO:0000313" key="1">
    <source>
        <dbReference type="EMBL" id="SET41462.1"/>
    </source>
</evidence>
<evidence type="ECO:0000313" key="2">
    <source>
        <dbReference type="Proteomes" id="UP000199800"/>
    </source>
</evidence>
<reference evidence="1 2" key="1">
    <citation type="submission" date="2016-10" db="EMBL/GenBank/DDBJ databases">
        <authorList>
            <person name="de Groot N.N."/>
        </authorList>
    </citation>
    <scope>NUCLEOTIDE SEQUENCE [LARGE SCALE GENOMIC DNA]</scope>
    <source>
        <strain evidence="1 2">DSM 1801</strain>
    </source>
</reference>
<gene>
    <name evidence="1" type="ORF">SAMN04487772_11937</name>
</gene>
<name>A0A1I0EAN9_9FIRM</name>